<evidence type="ECO:0000256" key="10">
    <source>
        <dbReference type="SAM" id="Phobius"/>
    </source>
</evidence>
<feature type="transmembrane region" description="Helical" evidence="10">
    <location>
        <begin position="22"/>
        <end position="45"/>
    </location>
</feature>
<reference evidence="11" key="1">
    <citation type="submission" date="2020-03" db="EMBL/GenBank/DDBJ databases">
        <title>A high-quality chromosome-level genome assembly of a woody plant with both climbing and erect habits, Rhamnella rubrinervis.</title>
        <authorList>
            <person name="Lu Z."/>
            <person name="Yang Y."/>
            <person name="Zhu X."/>
            <person name="Sun Y."/>
        </authorList>
    </citation>
    <scope>NUCLEOTIDE SEQUENCE</scope>
    <source>
        <strain evidence="11">BYM</strain>
        <tissue evidence="11">Leaf</tissue>
    </source>
</reference>
<keyword evidence="6 8" id="KW-0472">Membrane</keyword>
<dbReference type="PANTHER" id="PTHR31942:SF53">
    <property type="entry name" value="MLO-LIKE PROTEIN 5-RELATED"/>
    <property type="match status" value="1"/>
</dbReference>
<gene>
    <name evidence="8" type="primary">MLO</name>
    <name evidence="11" type="ORF">FNV43_RR12099</name>
</gene>
<keyword evidence="5 8" id="KW-1133">Transmembrane helix</keyword>
<keyword evidence="7 8" id="KW-0568">Pathogenesis-related protein</keyword>
<comment type="domain">
    <text evidence="8">The C-terminus contains a calmodulin-binding domain, which binds calmodulin in a calcium-dependent fashion.</text>
</comment>
<organism evidence="11 12">
    <name type="scientific">Rhamnella rubrinervis</name>
    <dbReference type="NCBI Taxonomy" id="2594499"/>
    <lineage>
        <taxon>Eukaryota</taxon>
        <taxon>Viridiplantae</taxon>
        <taxon>Streptophyta</taxon>
        <taxon>Embryophyta</taxon>
        <taxon>Tracheophyta</taxon>
        <taxon>Spermatophyta</taxon>
        <taxon>Magnoliopsida</taxon>
        <taxon>eudicotyledons</taxon>
        <taxon>Gunneridae</taxon>
        <taxon>Pentapetalae</taxon>
        <taxon>rosids</taxon>
        <taxon>fabids</taxon>
        <taxon>Rosales</taxon>
        <taxon>Rhamnaceae</taxon>
        <taxon>rhamnoid group</taxon>
        <taxon>Rhamneae</taxon>
        <taxon>Rhamnella</taxon>
    </lineage>
</organism>
<dbReference type="AlphaFoldDB" id="A0A8K0H792"/>
<dbReference type="InterPro" id="IPR004326">
    <property type="entry name" value="Mlo"/>
</dbReference>
<evidence type="ECO:0000256" key="8">
    <source>
        <dbReference type="RuleBase" id="RU280816"/>
    </source>
</evidence>
<comment type="similarity">
    <text evidence="2 8">Belongs to the MLO family.</text>
</comment>
<comment type="function">
    <text evidence="8">May be involved in modulation of pathogen defense and leaf cell death.</text>
</comment>
<protein>
    <recommendedName>
        <fullName evidence="8">MLO-like protein</fullName>
    </recommendedName>
</protein>
<feature type="transmembrane region" description="Helical" evidence="10">
    <location>
        <begin position="159"/>
        <end position="180"/>
    </location>
</feature>
<feature type="transmembrane region" description="Helical" evidence="10">
    <location>
        <begin position="365"/>
        <end position="389"/>
    </location>
</feature>
<feature type="transmembrane region" description="Helical" evidence="10">
    <location>
        <begin position="401"/>
        <end position="429"/>
    </location>
</feature>
<dbReference type="EMBL" id="VOIH02000005">
    <property type="protein sequence ID" value="KAF3446919.1"/>
    <property type="molecule type" value="Genomic_DNA"/>
</dbReference>
<name>A0A8K0H792_9ROSA</name>
<accession>A0A8K0H792</accession>
<evidence type="ECO:0000256" key="7">
    <source>
        <dbReference type="ARBA" id="ARBA00023265"/>
    </source>
</evidence>
<keyword evidence="3 8" id="KW-0812">Transmembrane</keyword>
<dbReference type="Pfam" id="PF03094">
    <property type="entry name" value="Mlo"/>
    <property type="match status" value="1"/>
</dbReference>
<feature type="transmembrane region" description="Helical" evidence="10">
    <location>
        <begin position="306"/>
        <end position="324"/>
    </location>
</feature>
<evidence type="ECO:0000256" key="5">
    <source>
        <dbReference type="ARBA" id="ARBA00022989"/>
    </source>
</evidence>
<evidence type="ECO:0000256" key="9">
    <source>
        <dbReference type="SAM" id="MobiDB-lite"/>
    </source>
</evidence>
<dbReference type="OrthoDB" id="1388414at2759"/>
<dbReference type="Proteomes" id="UP000796880">
    <property type="component" value="Unassembled WGS sequence"/>
</dbReference>
<keyword evidence="4 8" id="KW-0611">Plant defense</keyword>
<evidence type="ECO:0000256" key="3">
    <source>
        <dbReference type="ARBA" id="ARBA00022692"/>
    </source>
</evidence>
<comment type="subcellular location">
    <subcellularLocation>
        <location evidence="1 8">Membrane</location>
        <topology evidence="1 8">Multi-pass membrane protein</topology>
    </subcellularLocation>
</comment>
<evidence type="ECO:0000256" key="6">
    <source>
        <dbReference type="ARBA" id="ARBA00023136"/>
    </source>
</evidence>
<dbReference type="PANTHER" id="PTHR31942">
    <property type="entry name" value="MLO-LIKE PROTEIN 1"/>
    <property type="match status" value="1"/>
</dbReference>
<dbReference type="GO" id="GO:0006952">
    <property type="term" value="P:defense response"/>
    <property type="evidence" value="ECO:0007669"/>
    <property type="project" value="UniProtKB-KW"/>
</dbReference>
<evidence type="ECO:0000256" key="1">
    <source>
        <dbReference type="ARBA" id="ARBA00004141"/>
    </source>
</evidence>
<sequence length="560" mass="63501">MAGGGGGGGHTKAKELDETPTWAVAAVCAVIILISIILEKVLHMFGEWFQERKKRALYEALEKVKGELMVLGFISLLLTFGQTYIAKICISNKYGDTMLPCPKRSDHEAGEDHESEAAAEAHHRRLLWYERRYLSAGGEPAECKAGHTPLISVNALHQLHIFIFFLAVFHVMYSAITMALGRLKIRRWKEWEQETTQHQEFMNDPTRFRLTHETSFVKDHTRFWTKTPVTFYFVCLFRQFFRSVSKADYLTMRHGFVTVHLAPGSRFDFQKYIKRSLEDDFKVVVTISPLLWASMVLFLLLDVHGWHTMFWVSILPLVIILSVGTKLQAIITRMALEIQERHAVVQGIPLVQVSDRHFWFSWPQLSLYLIHFVLFQNAFEITYFFWIWYEFGLRSCFHEDFGLIIFRVVLGVVIQFMCSYITLPLYALVTQMGSTMKRSIFDEQTSKALKQWHKNALKKKGDGIAKARSPTHTLGGSPVDSPVHTPTNINGGPLAPSPAAAAAHGAMSDMEANASPSLDPRNPHTANIMASVDIQGTQQPPPPNNNNAFSYGNRDLLSGP</sequence>
<feature type="region of interest" description="Disordered" evidence="9">
    <location>
        <begin position="461"/>
        <end position="560"/>
    </location>
</feature>
<keyword evidence="12" id="KW-1185">Reference proteome</keyword>
<evidence type="ECO:0000256" key="4">
    <source>
        <dbReference type="ARBA" id="ARBA00022821"/>
    </source>
</evidence>
<proteinExistence type="inferred from homology"/>
<evidence type="ECO:0000256" key="2">
    <source>
        <dbReference type="ARBA" id="ARBA00006574"/>
    </source>
</evidence>
<evidence type="ECO:0000313" key="11">
    <source>
        <dbReference type="EMBL" id="KAF3446919.1"/>
    </source>
</evidence>
<feature type="compositionally biased region" description="Low complexity" evidence="9">
    <location>
        <begin position="491"/>
        <end position="506"/>
    </location>
</feature>
<feature type="transmembrane region" description="Helical" evidence="10">
    <location>
        <begin position="281"/>
        <end position="300"/>
    </location>
</feature>
<evidence type="ECO:0000313" key="12">
    <source>
        <dbReference type="Proteomes" id="UP000796880"/>
    </source>
</evidence>
<dbReference type="GO" id="GO:0005516">
    <property type="term" value="F:calmodulin binding"/>
    <property type="evidence" value="ECO:0007669"/>
    <property type="project" value="UniProtKB-KW"/>
</dbReference>
<feature type="transmembrane region" description="Helical" evidence="10">
    <location>
        <begin position="66"/>
        <end position="85"/>
    </location>
</feature>
<dbReference type="GO" id="GO:0016020">
    <property type="term" value="C:membrane"/>
    <property type="evidence" value="ECO:0007669"/>
    <property type="project" value="UniProtKB-SubCell"/>
</dbReference>
<comment type="caution">
    <text evidence="11">The sequence shown here is derived from an EMBL/GenBank/DDBJ whole genome shotgun (WGS) entry which is preliminary data.</text>
</comment>
<keyword evidence="8" id="KW-0112">Calmodulin-binding</keyword>